<keyword evidence="4" id="KW-1185">Reference proteome</keyword>
<evidence type="ECO:0000256" key="2">
    <source>
        <dbReference type="SAM" id="Phobius"/>
    </source>
</evidence>
<keyword evidence="2" id="KW-0472">Membrane</keyword>
<organism evidence="3 4">
    <name type="scientific">Streptomyces achromogenes</name>
    <dbReference type="NCBI Taxonomy" id="67255"/>
    <lineage>
        <taxon>Bacteria</taxon>
        <taxon>Bacillati</taxon>
        <taxon>Actinomycetota</taxon>
        <taxon>Actinomycetes</taxon>
        <taxon>Kitasatosporales</taxon>
        <taxon>Streptomycetaceae</taxon>
        <taxon>Streptomyces</taxon>
    </lineage>
</organism>
<evidence type="ECO:0000313" key="4">
    <source>
        <dbReference type="Proteomes" id="UP001243364"/>
    </source>
</evidence>
<feature type="region of interest" description="Disordered" evidence="1">
    <location>
        <begin position="173"/>
        <end position="237"/>
    </location>
</feature>
<dbReference type="RefSeq" id="WP_307049340.1">
    <property type="nucleotide sequence ID" value="NZ_JAUSYA010000001.1"/>
</dbReference>
<keyword evidence="2" id="KW-1133">Transmembrane helix</keyword>
<feature type="transmembrane region" description="Helical" evidence="2">
    <location>
        <begin position="48"/>
        <end position="69"/>
    </location>
</feature>
<keyword evidence="2" id="KW-0812">Transmembrane</keyword>
<reference evidence="3 4" key="1">
    <citation type="submission" date="2023-07" db="EMBL/GenBank/DDBJ databases">
        <title>Comparative genomics of wheat-associated soil bacteria to identify genetic determinants of phenazine resistance.</title>
        <authorList>
            <person name="Mouncey N."/>
        </authorList>
    </citation>
    <scope>NUCLEOTIDE SEQUENCE [LARGE SCALE GENOMIC DNA]</scope>
    <source>
        <strain evidence="3 4">W4I19-2</strain>
    </source>
</reference>
<proteinExistence type="predicted"/>
<gene>
    <name evidence="3" type="ORF">QFZ56_007611</name>
</gene>
<comment type="caution">
    <text evidence="3">The sequence shown here is derived from an EMBL/GenBank/DDBJ whole genome shotgun (WGS) entry which is preliminary data.</text>
</comment>
<protein>
    <submittedName>
        <fullName evidence="3">Uncharacterized protein</fullName>
    </submittedName>
</protein>
<evidence type="ECO:0000256" key="1">
    <source>
        <dbReference type="SAM" id="MobiDB-lite"/>
    </source>
</evidence>
<dbReference type="Proteomes" id="UP001243364">
    <property type="component" value="Unassembled WGS sequence"/>
</dbReference>
<dbReference type="EMBL" id="JAUSYA010000001">
    <property type="protein sequence ID" value="MDQ0688648.1"/>
    <property type="molecule type" value="Genomic_DNA"/>
</dbReference>
<evidence type="ECO:0000313" key="3">
    <source>
        <dbReference type="EMBL" id="MDQ0688648.1"/>
    </source>
</evidence>
<sequence>MLAVVDCLVPDGLWGLFRNTARMSTPEAHLPPTTARPATTDRIFRSPVGIATGAVLLVVFLWLGISTVVSAERRHALESAGRDAAGHSPVDRLHHAAGSLRRRPPVALRNPFRTITLPWGTVSGLRAGHSNEVFGQTGAKYQLWAVPVSVRGVRQAGYEQLRMVESSLVAGGQPLNRRGLFDAGRPDAPSAETERLRPRSGRTTDSLRALQEAGATTKKGQAGQRCAGHTKSSSRRP</sequence>
<accession>A0ABU0QFZ7</accession>
<name>A0ABU0QFZ7_STRAH</name>